<gene>
    <name evidence="8" type="ORF">F2A38_11120</name>
</gene>
<dbReference type="InterPro" id="IPR000172">
    <property type="entry name" value="GMC_OxRdtase_N"/>
</dbReference>
<dbReference type="Gene3D" id="3.50.50.60">
    <property type="entry name" value="FAD/NAD(P)-binding domain"/>
    <property type="match status" value="1"/>
</dbReference>
<dbReference type="PANTHER" id="PTHR11552:SF147">
    <property type="entry name" value="CHOLINE DEHYDROGENASE, MITOCHONDRIAL"/>
    <property type="match status" value="1"/>
</dbReference>
<evidence type="ECO:0000259" key="7">
    <source>
        <dbReference type="PROSITE" id="PS00624"/>
    </source>
</evidence>
<dbReference type="Pfam" id="PF05199">
    <property type="entry name" value="GMC_oxred_C"/>
    <property type="match status" value="1"/>
</dbReference>
<evidence type="ECO:0000313" key="8">
    <source>
        <dbReference type="EMBL" id="KAA5842748.1"/>
    </source>
</evidence>
<sequence length="548" mass="59517">MLPAFDPYDYIVVGAGPAGCLLANRLSANPAHRVLLLEAGGRDNYPWIHIPVGYLFCIGNPRTDWCFKTEAEPGLQGRSLSYPRGKVLGGCSSINGMIYMRGQAGDYQRWAADGNPGWNWQDVLPLFRKSENHFAGDSQFHGAAGEWRVERQRLSWPILDAFRSAAEQSGIASVDDFNGGDNEGCGYFQVNQKAGVRWNAAKAFLKPIRQRPNLTVLTGVEVDRVLLENGRAAALSARYQGQPQTFKARREIILSAGSIASPSILQRSGIGPAALLQRLGIGVAHELPGVGGNLQDHLQLRLIYKLENARTLNQIAGSLWGKLGMGLRYLYDRSGPLSMAPSQLGAFARSRPEQTSANLEYHVQPLSLERFGEPLHAFPAFTASVCDLRPQSRGRVQIRSADPQAAPLIQPNYLSHPEDLRVAADAIRLTRRIVAAPALQAFKPTEYLPGAELRSEEQLHEAAARIGTTIFHPVGTCRMGQGPEAVVDAELRVHGIPGLRIADASIMPYITSGNTCSPTLMIAEKAAELILATSTRSPAAEKPSVTPA</sequence>
<dbReference type="SUPFAM" id="SSF51905">
    <property type="entry name" value="FAD/NAD(P)-binding domain"/>
    <property type="match status" value="1"/>
</dbReference>
<dbReference type="GO" id="GO:0050660">
    <property type="term" value="F:flavin adenine dinucleotide binding"/>
    <property type="evidence" value="ECO:0007669"/>
    <property type="project" value="InterPro"/>
</dbReference>
<dbReference type="RefSeq" id="WP_150050310.1">
    <property type="nucleotide sequence ID" value="NZ_VWPC01000008.1"/>
</dbReference>
<dbReference type="SUPFAM" id="SSF54373">
    <property type="entry name" value="FAD-linked reductases, C-terminal domain"/>
    <property type="match status" value="1"/>
</dbReference>
<keyword evidence="3" id="KW-0285">Flavoprotein</keyword>
<protein>
    <submittedName>
        <fullName evidence="8">Choline dehydrogenase</fullName>
    </submittedName>
</protein>
<dbReference type="Pfam" id="PF00732">
    <property type="entry name" value="GMC_oxred_N"/>
    <property type="match status" value="1"/>
</dbReference>
<proteinExistence type="inferred from homology"/>
<keyword evidence="4 6" id="KW-0274">FAD</keyword>
<evidence type="ECO:0000256" key="5">
    <source>
        <dbReference type="ARBA" id="ARBA00023002"/>
    </source>
</evidence>
<feature type="binding site" evidence="6">
    <location>
        <position position="222"/>
    </location>
    <ligand>
        <name>FAD</name>
        <dbReference type="ChEBI" id="CHEBI:57692"/>
    </ligand>
</feature>
<reference evidence="8 9" key="1">
    <citation type="submission" date="2019-09" db="EMBL/GenBank/DDBJ databases">
        <authorList>
            <person name="Vacheron J."/>
            <person name="Dubost A."/>
            <person name="Prigent-Combaret C."/>
            <person name="Muller D."/>
        </authorList>
    </citation>
    <scope>NUCLEOTIDE SEQUENCE [LARGE SCALE GENOMIC DNA]</scope>
    <source>
        <strain evidence="8 9">JV497</strain>
    </source>
</reference>
<feature type="domain" description="Glucose-methanol-choline oxidoreductase N-terminal" evidence="7">
    <location>
        <begin position="257"/>
        <end position="271"/>
    </location>
</feature>
<dbReference type="PROSITE" id="PS00624">
    <property type="entry name" value="GMC_OXRED_2"/>
    <property type="match status" value="1"/>
</dbReference>
<evidence type="ECO:0000256" key="6">
    <source>
        <dbReference type="PIRSR" id="PIRSR000137-2"/>
    </source>
</evidence>
<evidence type="ECO:0000256" key="4">
    <source>
        <dbReference type="ARBA" id="ARBA00022827"/>
    </source>
</evidence>
<accession>A0AB34C7Y4</accession>
<dbReference type="InterPro" id="IPR012132">
    <property type="entry name" value="GMC_OxRdtase"/>
</dbReference>
<feature type="binding site" evidence="6">
    <location>
        <position position="87"/>
    </location>
    <ligand>
        <name>FAD</name>
        <dbReference type="ChEBI" id="CHEBI:57692"/>
    </ligand>
</feature>
<dbReference type="Gene3D" id="3.30.560.10">
    <property type="entry name" value="Glucose Oxidase, domain 3"/>
    <property type="match status" value="1"/>
</dbReference>
<comment type="caution">
    <text evidence="8">The sequence shown here is derived from an EMBL/GenBank/DDBJ whole genome shotgun (WGS) entry which is preliminary data.</text>
</comment>
<evidence type="ECO:0000256" key="3">
    <source>
        <dbReference type="ARBA" id="ARBA00022630"/>
    </source>
</evidence>
<dbReference type="GO" id="GO:0016614">
    <property type="term" value="F:oxidoreductase activity, acting on CH-OH group of donors"/>
    <property type="evidence" value="ECO:0007669"/>
    <property type="project" value="InterPro"/>
</dbReference>
<dbReference type="Proteomes" id="UP000323924">
    <property type="component" value="Unassembled WGS sequence"/>
</dbReference>
<comment type="similarity">
    <text evidence="2">Belongs to the GMC oxidoreductase family.</text>
</comment>
<dbReference type="EMBL" id="VWPC01000008">
    <property type="protein sequence ID" value="KAA5842748.1"/>
    <property type="molecule type" value="Genomic_DNA"/>
</dbReference>
<keyword evidence="5" id="KW-0560">Oxidoreductase</keyword>
<evidence type="ECO:0000313" key="9">
    <source>
        <dbReference type="Proteomes" id="UP000323924"/>
    </source>
</evidence>
<dbReference type="PANTHER" id="PTHR11552">
    <property type="entry name" value="GLUCOSE-METHANOL-CHOLINE GMC OXIDOREDUCTASE"/>
    <property type="match status" value="1"/>
</dbReference>
<evidence type="ECO:0000256" key="2">
    <source>
        <dbReference type="ARBA" id="ARBA00010790"/>
    </source>
</evidence>
<dbReference type="PIRSF" id="PIRSF000137">
    <property type="entry name" value="Alcohol_oxidase"/>
    <property type="match status" value="1"/>
</dbReference>
<name>A0AB34C7Y4_9PSED</name>
<dbReference type="AlphaFoldDB" id="A0AB34C7Y4"/>
<organism evidence="8 9">
    <name type="scientific">Pseudomonas chlororaphis</name>
    <dbReference type="NCBI Taxonomy" id="587753"/>
    <lineage>
        <taxon>Bacteria</taxon>
        <taxon>Pseudomonadati</taxon>
        <taxon>Pseudomonadota</taxon>
        <taxon>Gammaproteobacteria</taxon>
        <taxon>Pseudomonadales</taxon>
        <taxon>Pseudomonadaceae</taxon>
        <taxon>Pseudomonas</taxon>
    </lineage>
</organism>
<evidence type="ECO:0000256" key="1">
    <source>
        <dbReference type="ARBA" id="ARBA00001974"/>
    </source>
</evidence>
<comment type="cofactor">
    <cofactor evidence="1 6">
        <name>FAD</name>
        <dbReference type="ChEBI" id="CHEBI:57692"/>
    </cofactor>
</comment>
<dbReference type="InterPro" id="IPR036188">
    <property type="entry name" value="FAD/NAD-bd_sf"/>
</dbReference>
<dbReference type="InterPro" id="IPR007867">
    <property type="entry name" value="GMC_OxRtase_C"/>
</dbReference>